<protein>
    <recommendedName>
        <fullName evidence="4">DUF3558 domain-containing protein</fullName>
    </recommendedName>
</protein>
<organism evidence="2 3">
    <name type="scientific">Microbacterium aoyamense</name>
    <dbReference type="NCBI Taxonomy" id="344166"/>
    <lineage>
        <taxon>Bacteria</taxon>
        <taxon>Bacillati</taxon>
        <taxon>Actinomycetota</taxon>
        <taxon>Actinomycetes</taxon>
        <taxon>Micrococcales</taxon>
        <taxon>Microbacteriaceae</taxon>
        <taxon>Microbacterium</taxon>
    </lineage>
</organism>
<feature type="chain" id="PRO_5045822624" description="DUF3558 domain-containing protein" evidence="1">
    <location>
        <begin position="23"/>
        <end position="295"/>
    </location>
</feature>
<accession>A0ABN2P7L8</accession>
<evidence type="ECO:0000313" key="3">
    <source>
        <dbReference type="Proteomes" id="UP001501343"/>
    </source>
</evidence>
<keyword evidence="3" id="KW-1185">Reference proteome</keyword>
<proteinExistence type="predicted"/>
<name>A0ABN2P7L8_9MICO</name>
<dbReference type="EMBL" id="BAAAOF010000001">
    <property type="protein sequence ID" value="GAA1914693.1"/>
    <property type="molecule type" value="Genomic_DNA"/>
</dbReference>
<dbReference type="PROSITE" id="PS51257">
    <property type="entry name" value="PROKAR_LIPOPROTEIN"/>
    <property type="match status" value="1"/>
</dbReference>
<comment type="caution">
    <text evidence="2">The sequence shown here is derived from an EMBL/GenBank/DDBJ whole genome shotgun (WGS) entry which is preliminary data.</text>
</comment>
<sequence length="295" mass="30221">MKRVLAVLGLAALLTLGLTACAGTAAETVERPEALRDLPVVALHSTEDAANPVLAWDAVGGAGEYLLTVAGADGPLWAWRGDATSVRFGGYDAEPSPGTGALRLTAAAWWSVSAFDDSGALVAVSELHAVSPDGSSPAVPVSEAAAADAGSEEEAAYDLDADGVCPLVDDVEAEAFLEGALVGAGAPEVEGGGRTYYCRWERADDELLELSVSISPNIDGERWADLADSMSSDPAAIGRGSAGIGEDSIVYADWGGTMVQIFTGNAIVQVRSGFTQGAEAAQIELAKLVIERWGA</sequence>
<dbReference type="RefSeq" id="WP_248148938.1">
    <property type="nucleotide sequence ID" value="NZ_BAAAOF010000001.1"/>
</dbReference>
<evidence type="ECO:0008006" key="4">
    <source>
        <dbReference type="Google" id="ProtNLM"/>
    </source>
</evidence>
<evidence type="ECO:0000313" key="2">
    <source>
        <dbReference type="EMBL" id="GAA1914693.1"/>
    </source>
</evidence>
<evidence type="ECO:0000256" key="1">
    <source>
        <dbReference type="SAM" id="SignalP"/>
    </source>
</evidence>
<dbReference type="Proteomes" id="UP001501343">
    <property type="component" value="Unassembled WGS sequence"/>
</dbReference>
<gene>
    <name evidence="2" type="ORF">GCM10009775_04080</name>
</gene>
<feature type="signal peptide" evidence="1">
    <location>
        <begin position="1"/>
        <end position="22"/>
    </location>
</feature>
<keyword evidence="1" id="KW-0732">Signal</keyword>
<reference evidence="2 3" key="1">
    <citation type="journal article" date="2019" name="Int. J. Syst. Evol. Microbiol.">
        <title>The Global Catalogue of Microorganisms (GCM) 10K type strain sequencing project: providing services to taxonomists for standard genome sequencing and annotation.</title>
        <authorList>
            <consortium name="The Broad Institute Genomics Platform"/>
            <consortium name="The Broad Institute Genome Sequencing Center for Infectious Disease"/>
            <person name="Wu L."/>
            <person name="Ma J."/>
        </authorList>
    </citation>
    <scope>NUCLEOTIDE SEQUENCE [LARGE SCALE GENOMIC DNA]</scope>
    <source>
        <strain evidence="2 3">JCM 14900</strain>
    </source>
</reference>